<dbReference type="InParanoid" id="A0A1B7MNW8"/>
<dbReference type="EMBL" id="KV448632">
    <property type="protein sequence ID" value="OAX34289.1"/>
    <property type="molecule type" value="Genomic_DNA"/>
</dbReference>
<keyword evidence="3" id="KW-1185">Reference proteome</keyword>
<dbReference type="Proteomes" id="UP000092154">
    <property type="component" value="Unassembled WGS sequence"/>
</dbReference>
<protein>
    <submittedName>
        <fullName evidence="2">Uncharacterized protein</fullName>
    </submittedName>
</protein>
<feature type="region of interest" description="Disordered" evidence="1">
    <location>
        <begin position="59"/>
        <end position="85"/>
    </location>
</feature>
<proteinExistence type="predicted"/>
<evidence type="ECO:0000313" key="2">
    <source>
        <dbReference type="EMBL" id="OAX34289.1"/>
    </source>
</evidence>
<evidence type="ECO:0000256" key="1">
    <source>
        <dbReference type="SAM" id="MobiDB-lite"/>
    </source>
</evidence>
<organism evidence="2 3">
    <name type="scientific">Rhizopogon vinicolor AM-OR11-026</name>
    <dbReference type="NCBI Taxonomy" id="1314800"/>
    <lineage>
        <taxon>Eukaryota</taxon>
        <taxon>Fungi</taxon>
        <taxon>Dikarya</taxon>
        <taxon>Basidiomycota</taxon>
        <taxon>Agaricomycotina</taxon>
        <taxon>Agaricomycetes</taxon>
        <taxon>Agaricomycetidae</taxon>
        <taxon>Boletales</taxon>
        <taxon>Suillineae</taxon>
        <taxon>Rhizopogonaceae</taxon>
        <taxon>Rhizopogon</taxon>
    </lineage>
</organism>
<sequence length="240" mass="26516">MPKDDLDHLEEQREWDEAQSTIAVANESDVILPIEFKVEAAEKQYGIWEMRIRFADKNKQEKERQERENMHVSASSSTPDGGDVEMSAPLPLVIVKKRSIIEPKAVTLTVINDPPCAGCKKAMGKPPCESVLGMRCGRCGNMQIACPLLMKKKLAEVLDIGDDEDVDDDVTVAKEPTTQSCSGRKAKGKAKEVAASLSTSSVVSEQHLRELEAKVMGIAGAMWDHAKQLRQLREVSYPPE</sequence>
<name>A0A1B7MNW8_9AGAM</name>
<accession>A0A1B7MNW8</accession>
<reference evidence="2 3" key="1">
    <citation type="submission" date="2016-06" db="EMBL/GenBank/DDBJ databases">
        <title>Comparative genomics of the ectomycorrhizal sister species Rhizopogon vinicolor and Rhizopogon vesiculosus (Basidiomycota: Boletales) reveals a divergence of the mating type B locus.</title>
        <authorList>
            <consortium name="DOE Joint Genome Institute"/>
            <person name="Mujic A.B."/>
            <person name="Kuo A."/>
            <person name="Tritt A."/>
            <person name="Lipzen A."/>
            <person name="Chen C."/>
            <person name="Johnson J."/>
            <person name="Sharma A."/>
            <person name="Barry K."/>
            <person name="Grigoriev I.V."/>
            <person name="Spatafora J.W."/>
        </authorList>
    </citation>
    <scope>NUCLEOTIDE SEQUENCE [LARGE SCALE GENOMIC DNA]</scope>
    <source>
        <strain evidence="2 3">AM-OR11-026</strain>
    </source>
</reference>
<dbReference type="AlphaFoldDB" id="A0A1B7MNW8"/>
<feature type="compositionally biased region" description="Basic and acidic residues" evidence="1">
    <location>
        <begin position="59"/>
        <end position="70"/>
    </location>
</feature>
<gene>
    <name evidence="2" type="ORF">K503DRAFT_803712</name>
</gene>
<evidence type="ECO:0000313" key="3">
    <source>
        <dbReference type="Proteomes" id="UP000092154"/>
    </source>
</evidence>